<dbReference type="SUPFAM" id="SSF51735">
    <property type="entry name" value="NAD(P)-binding Rossmann-fold domains"/>
    <property type="match status" value="1"/>
</dbReference>
<gene>
    <name evidence="1" type="ORF">JKG68_25910</name>
</gene>
<keyword evidence="2" id="KW-1185">Reference proteome</keyword>
<reference evidence="1" key="1">
    <citation type="submission" date="2021-01" db="EMBL/GenBank/DDBJ databases">
        <title>Microvirga sp.</title>
        <authorList>
            <person name="Kim M.K."/>
        </authorList>
    </citation>
    <scope>NUCLEOTIDE SEQUENCE</scope>
    <source>
        <strain evidence="1">5420S-16</strain>
    </source>
</reference>
<dbReference type="RefSeq" id="WP_202064531.1">
    <property type="nucleotide sequence ID" value="NZ_JAEQMY010000077.1"/>
</dbReference>
<organism evidence="1 2">
    <name type="scientific">Microvirga aerilata</name>
    <dbReference type="NCBI Taxonomy" id="670292"/>
    <lineage>
        <taxon>Bacteria</taxon>
        <taxon>Pseudomonadati</taxon>
        <taxon>Pseudomonadota</taxon>
        <taxon>Alphaproteobacteria</taxon>
        <taxon>Hyphomicrobiales</taxon>
        <taxon>Methylobacteriaceae</taxon>
        <taxon>Microvirga</taxon>
    </lineage>
</organism>
<dbReference type="EMBL" id="JAEQMY010000077">
    <property type="protein sequence ID" value="MBL0407359.1"/>
    <property type="molecule type" value="Genomic_DNA"/>
</dbReference>
<dbReference type="Proteomes" id="UP000605848">
    <property type="component" value="Unassembled WGS sequence"/>
</dbReference>
<evidence type="ECO:0000313" key="2">
    <source>
        <dbReference type="Proteomes" id="UP000605848"/>
    </source>
</evidence>
<dbReference type="AlphaFoldDB" id="A0A936ZHW5"/>
<comment type="caution">
    <text evidence="1">The sequence shown here is derived from an EMBL/GenBank/DDBJ whole genome shotgun (WGS) entry which is preliminary data.</text>
</comment>
<dbReference type="InterPro" id="IPR036291">
    <property type="entry name" value="NAD(P)-bd_dom_sf"/>
</dbReference>
<evidence type="ECO:0000313" key="1">
    <source>
        <dbReference type="EMBL" id="MBL0407359.1"/>
    </source>
</evidence>
<proteinExistence type="predicted"/>
<protein>
    <submittedName>
        <fullName evidence="1">Uncharacterized protein</fullName>
    </submittedName>
</protein>
<sequence>MTSLKRVRSVLITGAGGNLGQKLITHLLARDWSVPFTETEHAFGSLEDAQRWLDGAEIQDSSDQSRA</sequence>
<accession>A0A936ZHW5</accession>
<name>A0A936ZHW5_9HYPH</name>